<evidence type="ECO:0000256" key="1">
    <source>
        <dbReference type="ARBA" id="ARBA00006987"/>
    </source>
</evidence>
<dbReference type="EMBL" id="JABBFX010000001">
    <property type="protein sequence ID" value="NML43011.1"/>
    <property type="molecule type" value="Genomic_DNA"/>
</dbReference>
<accession>A0A848H054</accession>
<dbReference type="CDD" id="cd07012">
    <property type="entry name" value="PBP2_Bug_TTT"/>
    <property type="match status" value="1"/>
</dbReference>
<dbReference type="PIRSF" id="PIRSF017082">
    <property type="entry name" value="YflP"/>
    <property type="match status" value="1"/>
</dbReference>
<gene>
    <name evidence="2" type="ORF">HHL11_04555</name>
</gene>
<dbReference type="InterPro" id="IPR005064">
    <property type="entry name" value="BUG"/>
</dbReference>
<dbReference type="PANTHER" id="PTHR42928:SF5">
    <property type="entry name" value="BLR1237 PROTEIN"/>
    <property type="match status" value="1"/>
</dbReference>
<dbReference type="SUPFAM" id="SSF53850">
    <property type="entry name" value="Periplasmic binding protein-like II"/>
    <property type="match status" value="1"/>
</dbReference>
<dbReference type="Proteomes" id="UP000541185">
    <property type="component" value="Unassembled WGS sequence"/>
</dbReference>
<evidence type="ECO:0000313" key="3">
    <source>
        <dbReference type="Proteomes" id="UP000541185"/>
    </source>
</evidence>
<dbReference type="Gene3D" id="3.40.190.150">
    <property type="entry name" value="Bordetella uptake gene, domain 1"/>
    <property type="match status" value="1"/>
</dbReference>
<comment type="similarity">
    <text evidence="1">Belongs to the UPF0065 (bug) family.</text>
</comment>
<dbReference type="InterPro" id="IPR042100">
    <property type="entry name" value="Bug_dom1"/>
</dbReference>
<reference evidence="2 3" key="1">
    <citation type="submission" date="2020-04" db="EMBL/GenBank/DDBJ databases">
        <title>Ramlibacter sp. G-1-2-2 isolated from soil.</title>
        <authorList>
            <person name="Dahal R.H."/>
        </authorList>
    </citation>
    <scope>NUCLEOTIDE SEQUENCE [LARGE SCALE GENOMIC DNA]</scope>
    <source>
        <strain evidence="2 3">G-1-2-2</strain>
    </source>
</reference>
<dbReference type="AlphaFoldDB" id="A0A848H054"/>
<organism evidence="2 3">
    <name type="scientific">Ramlibacter agri</name>
    <dbReference type="NCBI Taxonomy" id="2728837"/>
    <lineage>
        <taxon>Bacteria</taxon>
        <taxon>Pseudomonadati</taxon>
        <taxon>Pseudomonadota</taxon>
        <taxon>Betaproteobacteria</taxon>
        <taxon>Burkholderiales</taxon>
        <taxon>Comamonadaceae</taxon>
        <taxon>Ramlibacter</taxon>
    </lineage>
</organism>
<evidence type="ECO:0000313" key="2">
    <source>
        <dbReference type="EMBL" id="NML43011.1"/>
    </source>
</evidence>
<dbReference type="Pfam" id="PF03401">
    <property type="entry name" value="TctC"/>
    <property type="match status" value="1"/>
</dbReference>
<comment type="caution">
    <text evidence="2">The sequence shown here is derived from an EMBL/GenBank/DDBJ whole genome shotgun (WGS) entry which is preliminary data.</text>
</comment>
<name>A0A848H054_9BURK</name>
<dbReference type="RefSeq" id="WP_169417251.1">
    <property type="nucleotide sequence ID" value="NZ_JABBFX010000001.1"/>
</dbReference>
<proteinExistence type="inferred from homology"/>
<protein>
    <submittedName>
        <fullName evidence="2">Tripartite tricarboxylate transporter substrate binding protein</fullName>
    </submittedName>
</protein>
<sequence>MKLHRRTFCASLALPFVAKPSWAQSGRWPNKVLHFVTPYPPGGLSDQITRFIANGVSSELGQPVIVDNRAGAGAVLGTEFAARSAPDGYTFLVAPTAAVAIAPWLRKVRFTADDFAPVAKLTSSYGLVTARKEAPWANYRDFVTAAKAAPGKYTFASNGVGSIVHLTGVLLHKQAGIDVVHVPYKGSMESMTDLIGGRVDVMYDPVTLPRVKDGMLKGLVTTNPTRNPELPNVPTLQELGFDIDPRSWFALFAPKGTPPEIVARMSEAAQKAMSAPTARQQLQLSAMYPDFEGPDAFRRRVQEDSSFFRELIRKENIQAEG</sequence>
<keyword evidence="3" id="KW-1185">Reference proteome</keyword>
<dbReference type="Gene3D" id="3.40.190.10">
    <property type="entry name" value="Periplasmic binding protein-like II"/>
    <property type="match status" value="1"/>
</dbReference>
<dbReference type="PANTHER" id="PTHR42928">
    <property type="entry name" value="TRICARBOXYLATE-BINDING PROTEIN"/>
    <property type="match status" value="1"/>
</dbReference>